<comment type="caution">
    <text evidence="2">The sequence shown here is derived from an EMBL/GenBank/DDBJ whole genome shotgun (WGS) entry which is preliminary data.</text>
</comment>
<feature type="compositionally biased region" description="Low complexity" evidence="1">
    <location>
        <begin position="60"/>
        <end position="79"/>
    </location>
</feature>
<accession>A0ABX0K0X6</accession>
<dbReference type="EMBL" id="WOSY01000005">
    <property type="protein sequence ID" value="NHN88330.1"/>
    <property type="molecule type" value="Genomic_DNA"/>
</dbReference>
<evidence type="ECO:0000256" key="1">
    <source>
        <dbReference type="SAM" id="MobiDB-lite"/>
    </source>
</evidence>
<protein>
    <submittedName>
        <fullName evidence="2">Uncharacterized protein</fullName>
    </submittedName>
</protein>
<reference evidence="2 3" key="1">
    <citation type="journal article" date="2020" name="Int. J. Syst. Evol. Microbiol.">
        <title>Novel acetic acid bacteria from cider fermentations: Acetobacter conturbans sp. nov. and Acetobacter fallax sp. nov.</title>
        <authorList>
            <person name="Sombolestani A.S."/>
            <person name="Cleenwerck I."/>
            <person name="Cnockaert M."/>
            <person name="Borremans W."/>
            <person name="Wieme A.D."/>
            <person name="De Vuyst L."/>
            <person name="Vandamme P."/>
        </authorList>
    </citation>
    <scope>NUCLEOTIDE SEQUENCE [LARGE SCALE GENOMIC DNA]</scope>
    <source>
        <strain evidence="2 3">LMG 1627</strain>
    </source>
</reference>
<name>A0ABX0K0X6_9PROT</name>
<evidence type="ECO:0000313" key="2">
    <source>
        <dbReference type="EMBL" id="NHN88330.1"/>
    </source>
</evidence>
<sequence>MTSSTSLSGTSYDLLAIQHRARTSATPAKVADTNISAASQRGNGSSLSMGLDATGNVITSESAGKNGKKSSSAAIDLFG</sequence>
<dbReference type="RefSeq" id="WP_173569626.1">
    <property type="nucleotide sequence ID" value="NZ_WOSY01000005.1"/>
</dbReference>
<keyword evidence="3" id="KW-1185">Reference proteome</keyword>
<gene>
    <name evidence="2" type="ORF">GOB81_06765</name>
</gene>
<feature type="region of interest" description="Disordered" evidence="1">
    <location>
        <begin position="57"/>
        <end position="79"/>
    </location>
</feature>
<organism evidence="2 3">
    <name type="scientific">Acetobacter conturbans</name>
    <dbReference type="NCBI Taxonomy" id="1737472"/>
    <lineage>
        <taxon>Bacteria</taxon>
        <taxon>Pseudomonadati</taxon>
        <taxon>Pseudomonadota</taxon>
        <taxon>Alphaproteobacteria</taxon>
        <taxon>Acetobacterales</taxon>
        <taxon>Acetobacteraceae</taxon>
        <taxon>Acetobacter</taxon>
    </lineage>
</organism>
<evidence type="ECO:0000313" key="3">
    <source>
        <dbReference type="Proteomes" id="UP000631653"/>
    </source>
</evidence>
<proteinExistence type="predicted"/>
<dbReference type="Proteomes" id="UP000631653">
    <property type="component" value="Unassembled WGS sequence"/>
</dbReference>